<dbReference type="OMA" id="HWFAGIV"/>
<dbReference type="PaxDb" id="4097-A0A1S3XIM0"/>
<organism evidence="1 2">
    <name type="scientific">Nicotiana tabacum</name>
    <name type="common">Common tobacco</name>
    <dbReference type="NCBI Taxonomy" id="4097"/>
    <lineage>
        <taxon>Eukaryota</taxon>
        <taxon>Viridiplantae</taxon>
        <taxon>Streptophyta</taxon>
        <taxon>Embryophyta</taxon>
        <taxon>Tracheophyta</taxon>
        <taxon>Spermatophyta</taxon>
        <taxon>Magnoliopsida</taxon>
        <taxon>eudicotyledons</taxon>
        <taxon>Gunneridae</taxon>
        <taxon>Pentapetalae</taxon>
        <taxon>asterids</taxon>
        <taxon>lamiids</taxon>
        <taxon>Solanales</taxon>
        <taxon>Solanaceae</taxon>
        <taxon>Nicotianoideae</taxon>
        <taxon>Nicotianeae</taxon>
        <taxon>Nicotiana</taxon>
    </lineage>
</organism>
<dbReference type="KEGG" id="nta:107765550"/>
<dbReference type="PANTHER" id="PTHR33167">
    <property type="entry name" value="TRANSCRIPTION FACTOR, PUTATIVE (DUF863)-RELATED"/>
    <property type="match status" value="1"/>
</dbReference>
<name>A0A1S3XIA6_TOBAC</name>
<dbReference type="RefSeq" id="XP_016439700.1">
    <property type="nucleotide sequence ID" value="XM_016584214.1"/>
</dbReference>
<keyword evidence="1" id="KW-1185">Reference proteome</keyword>
<gene>
    <name evidence="2" type="primary">LOC107765550</name>
</gene>
<sequence length="626" mass="70881">MQCTGYLPEYYYPRDHSAAPSGSSWSISHNDITWNSSRGFNISLPQFMLNQNQDLVHQKEILRQMILRHESTFRYQVMELHRVYGRQRELMDEIKRRKLVEDHLHFQAESNTFMSQLRSEISGKSYWPIVNLTSIEPYAPSKEMFQESSNSTGKTVQQGGDYFSGRNVSKECNLSSSKSNVSRKRMLDLEVPAEEYIDNEDGEPFEEENPVKKPNIMIAELQPQCYSKVNFGDSSISLSSCRGTSLLFDLNEPVQPVESEWQNSAFESENIHQQIRENTCEHIAAVKDNKVSNCTSSGKGMDLNLTPPNHLSEYQSASTSNISRLNFPEGRNVEIHKNSEVLDISVVPDSTTESRKCTRDNHLIAARIDSKLSTTNICIDLNSCIKEEFLSSSPSEATTPTAERDMEVEGPVSPENKECSPPRGDSQDIMIGTSLHLSKGGHSDLVEELDKVAADILIFISSSAVQGYSKTAISESSEASNNYLGWLAEVAAALARFPENEVEQRMEVHFERDISLSDRNDCSRTVKLNLRESVPAVDSLLHQANEKDISPKTCTWRKTPSRMSSRARRRSNDGKRTMCSLLQHTLDTKHGITDRFLKGWGLTKRRQRARRAQSYIWSSFSFLADE</sequence>
<dbReference type="PANTHER" id="PTHR33167:SF18">
    <property type="entry name" value="GB|AAF67766.1"/>
    <property type="match status" value="1"/>
</dbReference>
<accession>A0A1S3XIA6</accession>
<dbReference type="Pfam" id="PF05904">
    <property type="entry name" value="DUF863"/>
    <property type="match status" value="2"/>
</dbReference>
<protein>
    <submittedName>
        <fullName evidence="2">Uncharacterized protein</fullName>
    </submittedName>
</protein>
<reference evidence="2" key="2">
    <citation type="submission" date="2025-08" db="UniProtKB">
        <authorList>
            <consortium name="RefSeq"/>
        </authorList>
    </citation>
    <scope>IDENTIFICATION</scope>
</reference>
<proteinExistence type="predicted"/>
<dbReference type="OrthoDB" id="630817at2759"/>
<reference evidence="1" key="1">
    <citation type="journal article" date="2014" name="Nat. Commun.">
        <title>The tobacco genome sequence and its comparison with those of tomato and potato.</title>
        <authorList>
            <person name="Sierro N."/>
            <person name="Battey J.N."/>
            <person name="Ouadi S."/>
            <person name="Bakaher N."/>
            <person name="Bovet L."/>
            <person name="Willig A."/>
            <person name="Goepfert S."/>
            <person name="Peitsch M.C."/>
            <person name="Ivanov N.V."/>
        </authorList>
    </citation>
    <scope>NUCLEOTIDE SEQUENCE [LARGE SCALE GENOMIC DNA]</scope>
</reference>
<dbReference type="Proteomes" id="UP000790787">
    <property type="component" value="Chromosome 22"/>
</dbReference>
<evidence type="ECO:0000313" key="2">
    <source>
        <dbReference type="RefSeq" id="XP_016439700.1"/>
    </source>
</evidence>
<evidence type="ECO:0000313" key="1">
    <source>
        <dbReference type="Proteomes" id="UP000790787"/>
    </source>
</evidence>
<dbReference type="InterPro" id="IPR008581">
    <property type="entry name" value="DUF863_pln"/>
</dbReference>